<protein>
    <submittedName>
        <fullName evidence="1">Uncharacterized protein</fullName>
    </submittedName>
</protein>
<reference evidence="1" key="1">
    <citation type="submission" date="2023-03" db="EMBL/GenBank/DDBJ databases">
        <title>Massive genome expansion in bonnet fungi (Mycena s.s.) driven by repeated elements and novel gene families across ecological guilds.</title>
        <authorList>
            <consortium name="Lawrence Berkeley National Laboratory"/>
            <person name="Harder C.B."/>
            <person name="Miyauchi S."/>
            <person name="Viragh M."/>
            <person name="Kuo A."/>
            <person name="Thoen E."/>
            <person name="Andreopoulos B."/>
            <person name="Lu D."/>
            <person name="Skrede I."/>
            <person name="Drula E."/>
            <person name="Henrissat B."/>
            <person name="Morin E."/>
            <person name="Kohler A."/>
            <person name="Barry K."/>
            <person name="LaButti K."/>
            <person name="Morin E."/>
            <person name="Salamov A."/>
            <person name="Lipzen A."/>
            <person name="Mereny Z."/>
            <person name="Hegedus B."/>
            <person name="Baldrian P."/>
            <person name="Stursova M."/>
            <person name="Weitz H."/>
            <person name="Taylor A."/>
            <person name="Grigoriev I.V."/>
            <person name="Nagy L.G."/>
            <person name="Martin F."/>
            <person name="Kauserud H."/>
        </authorList>
    </citation>
    <scope>NUCLEOTIDE SEQUENCE</scope>
    <source>
        <strain evidence="1">9144</strain>
    </source>
</reference>
<gene>
    <name evidence="1" type="ORF">GGX14DRAFT_623713</name>
</gene>
<evidence type="ECO:0000313" key="1">
    <source>
        <dbReference type="EMBL" id="KAJ7211179.1"/>
    </source>
</evidence>
<name>A0AAD6VJ33_9AGAR</name>
<sequence>MPPRAILLVGQVVSRQVAKERQVGYMREHRAAKRRGYYIHDKQRPDVAGKTSQLFSIPGHAEMIALISPTSSSYTGTSTLRTESRRKVCDLFWVIWLKIDMSQVGKPSICATVTEEGVNKIDEMPWCPCLSTSAIVMATVNAIQTNPLHEPNAHDTVTPPAVGPEVWLTLESLNVTVPMPQTALEAEQVLHYLCAHRAVCTSERELVQKRLHQTLICLQIVRSEIDMASQKITAVDGDIGKFRAAIQPNVPGVRFDAPVANA</sequence>
<organism evidence="1 2">
    <name type="scientific">Mycena pura</name>
    <dbReference type="NCBI Taxonomy" id="153505"/>
    <lineage>
        <taxon>Eukaryota</taxon>
        <taxon>Fungi</taxon>
        <taxon>Dikarya</taxon>
        <taxon>Basidiomycota</taxon>
        <taxon>Agaricomycotina</taxon>
        <taxon>Agaricomycetes</taxon>
        <taxon>Agaricomycetidae</taxon>
        <taxon>Agaricales</taxon>
        <taxon>Marasmiineae</taxon>
        <taxon>Mycenaceae</taxon>
        <taxon>Mycena</taxon>
    </lineage>
</organism>
<accession>A0AAD6VJ33</accession>
<proteinExistence type="predicted"/>
<dbReference type="EMBL" id="JARJCW010000026">
    <property type="protein sequence ID" value="KAJ7211179.1"/>
    <property type="molecule type" value="Genomic_DNA"/>
</dbReference>
<dbReference type="Proteomes" id="UP001219525">
    <property type="component" value="Unassembled WGS sequence"/>
</dbReference>
<dbReference type="AlphaFoldDB" id="A0AAD6VJ33"/>
<keyword evidence="2" id="KW-1185">Reference proteome</keyword>
<comment type="caution">
    <text evidence="1">The sequence shown here is derived from an EMBL/GenBank/DDBJ whole genome shotgun (WGS) entry which is preliminary data.</text>
</comment>
<evidence type="ECO:0000313" key="2">
    <source>
        <dbReference type="Proteomes" id="UP001219525"/>
    </source>
</evidence>